<dbReference type="InterPro" id="IPR038717">
    <property type="entry name" value="Tc1-like_DDE_dom"/>
</dbReference>
<gene>
    <name evidence="4" type="ORF">ASPCAL10861</name>
</gene>
<evidence type="ECO:0000256" key="2">
    <source>
        <dbReference type="SAM" id="MobiDB-lite"/>
    </source>
</evidence>
<dbReference type="GO" id="GO:0003676">
    <property type="term" value="F:nucleic acid binding"/>
    <property type="evidence" value="ECO:0007669"/>
    <property type="project" value="InterPro"/>
</dbReference>
<proteinExistence type="predicted"/>
<dbReference type="OrthoDB" id="5415741at2759"/>
<feature type="compositionally biased region" description="Basic and acidic residues" evidence="2">
    <location>
        <begin position="380"/>
        <end position="391"/>
    </location>
</feature>
<feature type="compositionally biased region" description="Basic and acidic residues" evidence="2">
    <location>
        <begin position="355"/>
        <end position="368"/>
    </location>
</feature>
<dbReference type="OMA" id="IIMEDNA"/>
<feature type="region of interest" description="Disordered" evidence="2">
    <location>
        <begin position="355"/>
        <end position="391"/>
    </location>
</feature>
<dbReference type="Pfam" id="PF13358">
    <property type="entry name" value="DDE_3"/>
    <property type="match status" value="1"/>
</dbReference>
<dbReference type="Gene3D" id="1.10.10.10">
    <property type="entry name" value="Winged helix-like DNA-binding domain superfamily/Winged helix DNA-binding domain"/>
    <property type="match status" value="1"/>
</dbReference>
<dbReference type="InterPro" id="IPR036388">
    <property type="entry name" value="WH-like_DNA-bd_sf"/>
</dbReference>
<sequence>MMPCKQYHPLEVRAQVLTLWAIGWTPAKISRSLDISKRTVGDMIKRGKDRGYNPNQTGSLRLEARYIEDGKRSGRPKEICEATERAILTSVTKDRNGREKSSEILAYEAGHRRGAIRVWRTVQDSHNRTCIRRRWKGFSDFMVWGCFSYNKKGPLHIFEPETLQQKKQAEQEIELLNEQLEPQYRAEWELNMQMSRLGLRGKGGRKPEWKWNQRNGKLVRNSMKGGIDWWRYQQEILITRLLPFAQECMIDRPNTVVLEDGAPAHKHHDQQRVYSLYGVQKLLNWPGNSPDLNAIEPCWMWLKRRTTVRGAPRDKKTGKEAWIKAWDELPQERIQHWIQRLRRHIKEVIKNKGGNEYKEGREDRDVRSWKGKRLKGQLSTREDLGPYKASE</sequence>
<evidence type="ECO:0000313" key="4">
    <source>
        <dbReference type="EMBL" id="CEL07706.1"/>
    </source>
</evidence>
<dbReference type="InterPro" id="IPR036397">
    <property type="entry name" value="RNaseH_sf"/>
</dbReference>
<reference evidence="5" key="1">
    <citation type="journal article" date="2016" name="Genome Announc.">
        <title>Draft genome sequences of fungus Aspergillus calidoustus.</title>
        <authorList>
            <person name="Horn F."/>
            <person name="Linde J."/>
            <person name="Mattern D.J."/>
            <person name="Walther G."/>
            <person name="Guthke R."/>
            <person name="Scherlach K."/>
            <person name="Martin K."/>
            <person name="Brakhage A.A."/>
            <person name="Petzke L."/>
            <person name="Valiante V."/>
        </authorList>
    </citation>
    <scope>NUCLEOTIDE SEQUENCE [LARGE SCALE GENOMIC DNA]</scope>
    <source>
        <strain evidence="5">SF006504</strain>
    </source>
</reference>
<evidence type="ECO:0000259" key="3">
    <source>
        <dbReference type="Pfam" id="PF13358"/>
    </source>
</evidence>
<keyword evidence="1" id="KW-0175">Coiled coil</keyword>
<evidence type="ECO:0000313" key="5">
    <source>
        <dbReference type="Proteomes" id="UP000054771"/>
    </source>
</evidence>
<dbReference type="Pfam" id="PF13384">
    <property type="entry name" value="HTH_23"/>
    <property type="match status" value="1"/>
</dbReference>
<keyword evidence="5" id="KW-1185">Reference proteome</keyword>
<dbReference type="STRING" id="454130.A0A0U5CD59"/>
<dbReference type="Proteomes" id="UP000054771">
    <property type="component" value="Unassembled WGS sequence"/>
</dbReference>
<feature type="coiled-coil region" evidence="1">
    <location>
        <begin position="159"/>
        <end position="186"/>
    </location>
</feature>
<name>A0A0U5CD59_ASPCI</name>
<protein>
    <recommendedName>
        <fullName evidence="3">Tc1-like transposase DDE domain-containing protein</fullName>
    </recommendedName>
</protein>
<dbReference type="EMBL" id="CDMC01000009">
    <property type="protein sequence ID" value="CEL07706.1"/>
    <property type="molecule type" value="Genomic_DNA"/>
</dbReference>
<accession>A0A0U5CD59</accession>
<dbReference type="Gene3D" id="3.30.420.10">
    <property type="entry name" value="Ribonuclease H-like superfamily/Ribonuclease H"/>
    <property type="match status" value="2"/>
</dbReference>
<organism evidence="4 5">
    <name type="scientific">Aspergillus calidoustus</name>
    <dbReference type="NCBI Taxonomy" id="454130"/>
    <lineage>
        <taxon>Eukaryota</taxon>
        <taxon>Fungi</taxon>
        <taxon>Dikarya</taxon>
        <taxon>Ascomycota</taxon>
        <taxon>Pezizomycotina</taxon>
        <taxon>Eurotiomycetes</taxon>
        <taxon>Eurotiomycetidae</taxon>
        <taxon>Eurotiales</taxon>
        <taxon>Aspergillaceae</taxon>
        <taxon>Aspergillus</taxon>
        <taxon>Aspergillus subgen. Nidulantes</taxon>
    </lineage>
</organism>
<dbReference type="AlphaFoldDB" id="A0A0U5CD59"/>
<evidence type="ECO:0000256" key="1">
    <source>
        <dbReference type="SAM" id="Coils"/>
    </source>
</evidence>
<feature type="domain" description="Tc1-like transposase DDE" evidence="3">
    <location>
        <begin position="253"/>
        <end position="308"/>
    </location>
</feature>
<dbReference type="InterPro" id="IPR009057">
    <property type="entry name" value="Homeodomain-like_sf"/>
</dbReference>
<dbReference type="SUPFAM" id="SSF46689">
    <property type="entry name" value="Homeodomain-like"/>
    <property type="match status" value="1"/>
</dbReference>